<name>A0A7H9HW06_9SACH</name>
<evidence type="ECO:0000313" key="8">
    <source>
        <dbReference type="EMBL" id="QLQ81459.1"/>
    </source>
</evidence>
<dbReference type="InterPro" id="IPR011011">
    <property type="entry name" value="Znf_FYVE_PHD"/>
</dbReference>
<dbReference type="InterPro" id="IPR037869">
    <property type="entry name" value="Spp1/CFP1"/>
</dbReference>
<dbReference type="InterPro" id="IPR001965">
    <property type="entry name" value="Znf_PHD"/>
</dbReference>
<dbReference type="Pfam" id="PF00628">
    <property type="entry name" value="PHD"/>
    <property type="match status" value="1"/>
</dbReference>
<dbReference type="InterPro" id="IPR013083">
    <property type="entry name" value="Znf_RING/FYVE/PHD"/>
</dbReference>
<dbReference type="PANTHER" id="PTHR46174">
    <property type="entry name" value="CXXC-TYPE ZINC FINGER PROTEIN 1"/>
    <property type="match status" value="1"/>
</dbReference>
<evidence type="ECO:0000256" key="4">
    <source>
        <dbReference type="ARBA" id="ARBA00022833"/>
    </source>
</evidence>
<dbReference type="Gene3D" id="3.30.40.10">
    <property type="entry name" value="Zinc/RING finger domain, C3HC4 (zinc finger)"/>
    <property type="match status" value="1"/>
</dbReference>
<evidence type="ECO:0000256" key="3">
    <source>
        <dbReference type="ARBA" id="ARBA00022771"/>
    </source>
</evidence>
<proteinExistence type="predicted"/>
<dbReference type="InterPro" id="IPR019787">
    <property type="entry name" value="Znf_PHD-finger"/>
</dbReference>
<keyword evidence="5" id="KW-0539">Nucleus</keyword>
<dbReference type="FunFam" id="3.30.40.10:FF:000759">
    <property type="entry name" value="COMPASS component SPP1"/>
    <property type="match status" value="1"/>
</dbReference>
<gene>
    <name evidence="8" type="ORF">HG537_0F02200</name>
</gene>
<dbReference type="PANTHER" id="PTHR46174:SF1">
    <property type="entry name" value="CXXC-TYPE ZINC FINGER PROTEIN 1"/>
    <property type="match status" value="1"/>
</dbReference>
<organism evidence="8 9">
    <name type="scientific">Torulaspora globosa</name>
    <dbReference type="NCBI Taxonomy" id="48254"/>
    <lineage>
        <taxon>Eukaryota</taxon>
        <taxon>Fungi</taxon>
        <taxon>Dikarya</taxon>
        <taxon>Ascomycota</taxon>
        <taxon>Saccharomycotina</taxon>
        <taxon>Saccharomycetes</taxon>
        <taxon>Saccharomycetales</taxon>
        <taxon>Saccharomycetaceae</taxon>
        <taxon>Torulaspora</taxon>
    </lineage>
</organism>
<comment type="subcellular location">
    <subcellularLocation>
        <location evidence="1">Nucleus</location>
    </subcellularLocation>
</comment>
<evidence type="ECO:0000256" key="1">
    <source>
        <dbReference type="ARBA" id="ARBA00004123"/>
    </source>
</evidence>
<sequence length="332" mass="38314">MSLPPWCPPYTARKKSPVTGEEVYCICKKTDSGELMVGCDGCDDWFHFSCLKIPDKYKELVFSFYCPYCQAGITGVGPVQERRTIWKRKCRLSGCFKPCRDASKYCSEEHGEQYMKQALARLQVKGRTRNEQELLVKRMLESSHDFQTFGQHPFADEPAVRQEDPSLYDTIVCEDQRLQELQQNHKELQEQTIPSITKALESLRTYKQWLDDVNNKLLAAKGDSLANDTRQTKKTNGKKQKTTICGYYTHWEALPCTPDDLVAQFNTTIPAINGVCTKINCHKHANWSTITADQLANQLRSLQAHDDRLRLLINTRKEQLMIQFYERSLLKN</sequence>
<evidence type="ECO:0000313" key="9">
    <source>
        <dbReference type="Proteomes" id="UP000510647"/>
    </source>
</evidence>
<dbReference type="CDD" id="cd16039">
    <property type="entry name" value="PHD_SPP1"/>
    <property type="match status" value="1"/>
</dbReference>
<dbReference type="Proteomes" id="UP000510647">
    <property type="component" value="Chromosome 6"/>
</dbReference>
<dbReference type="SUPFAM" id="SSF57903">
    <property type="entry name" value="FYVE/PHD zinc finger"/>
    <property type="match status" value="1"/>
</dbReference>
<dbReference type="SMART" id="SM00249">
    <property type="entry name" value="PHD"/>
    <property type="match status" value="1"/>
</dbReference>
<keyword evidence="4" id="KW-0862">Zinc</keyword>
<dbReference type="AlphaFoldDB" id="A0A7H9HW06"/>
<dbReference type="GO" id="GO:0008270">
    <property type="term" value="F:zinc ion binding"/>
    <property type="evidence" value="ECO:0007669"/>
    <property type="project" value="UniProtKB-KW"/>
</dbReference>
<evidence type="ECO:0000259" key="7">
    <source>
        <dbReference type="PROSITE" id="PS50016"/>
    </source>
</evidence>
<evidence type="ECO:0000256" key="2">
    <source>
        <dbReference type="ARBA" id="ARBA00022723"/>
    </source>
</evidence>
<reference evidence="8 9" key="1">
    <citation type="submission" date="2020-06" db="EMBL/GenBank/DDBJ databases">
        <title>The yeast mating-type switching endonuclease HO is a domesticated member of an unorthodox homing genetic element family.</title>
        <authorList>
            <person name="Coughlan A.Y."/>
            <person name="Lombardi L."/>
            <person name="Braun-Galleani S."/>
            <person name="Martos A.R."/>
            <person name="Galeote V."/>
            <person name="Bigey F."/>
            <person name="Dequin S."/>
            <person name="Byrne K.P."/>
            <person name="Wolfe K.H."/>
        </authorList>
    </citation>
    <scope>NUCLEOTIDE SEQUENCE [LARGE SCALE GENOMIC DNA]</scope>
    <source>
        <strain evidence="8 9">CBS2947</strain>
    </source>
</reference>
<keyword evidence="3 6" id="KW-0863">Zinc-finger</keyword>
<dbReference type="OrthoDB" id="436852at2759"/>
<feature type="domain" description="PHD-type" evidence="7">
    <location>
        <begin position="22"/>
        <end position="72"/>
    </location>
</feature>
<evidence type="ECO:0000256" key="6">
    <source>
        <dbReference type="PROSITE-ProRule" id="PRU00146"/>
    </source>
</evidence>
<keyword evidence="2" id="KW-0479">Metal-binding</keyword>
<protein>
    <recommendedName>
        <fullName evidence="7">PHD-type domain-containing protein</fullName>
    </recommendedName>
</protein>
<dbReference type="GO" id="GO:0048188">
    <property type="term" value="C:Set1C/COMPASS complex"/>
    <property type="evidence" value="ECO:0007669"/>
    <property type="project" value="InterPro"/>
</dbReference>
<accession>A0A7H9HW06</accession>
<keyword evidence="9" id="KW-1185">Reference proteome</keyword>
<dbReference type="EMBL" id="CP059272">
    <property type="protein sequence ID" value="QLQ81459.1"/>
    <property type="molecule type" value="Genomic_DNA"/>
</dbReference>
<dbReference type="PROSITE" id="PS50016">
    <property type="entry name" value="ZF_PHD_2"/>
    <property type="match status" value="1"/>
</dbReference>
<dbReference type="PROSITE" id="PS01359">
    <property type="entry name" value="ZF_PHD_1"/>
    <property type="match status" value="1"/>
</dbReference>
<dbReference type="InterPro" id="IPR019786">
    <property type="entry name" value="Zinc_finger_PHD-type_CS"/>
</dbReference>
<dbReference type="GO" id="GO:0045893">
    <property type="term" value="P:positive regulation of DNA-templated transcription"/>
    <property type="evidence" value="ECO:0007669"/>
    <property type="project" value="TreeGrafter"/>
</dbReference>
<evidence type="ECO:0000256" key="5">
    <source>
        <dbReference type="ARBA" id="ARBA00023242"/>
    </source>
</evidence>